<dbReference type="PANTHER" id="PTHR21077:SF5">
    <property type="entry name" value="CROSSOVER JUNCTION ENDONUCLEASE MMS4"/>
    <property type="match status" value="1"/>
</dbReference>
<evidence type="ECO:0000256" key="6">
    <source>
        <dbReference type="ARBA" id="ARBA00022759"/>
    </source>
</evidence>
<evidence type="ECO:0000256" key="5">
    <source>
        <dbReference type="ARBA" id="ARBA00022723"/>
    </source>
</evidence>
<dbReference type="AlphaFoldDB" id="A0A2J6TQS8"/>
<feature type="compositionally biased region" description="Low complexity" evidence="14">
    <location>
        <begin position="192"/>
        <end position="207"/>
    </location>
</feature>
<dbReference type="PANTHER" id="PTHR21077">
    <property type="entry name" value="EME1 PROTEIN"/>
    <property type="match status" value="1"/>
</dbReference>
<dbReference type="Pfam" id="PF02732">
    <property type="entry name" value="ERCC4"/>
    <property type="match status" value="1"/>
</dbReference>
<evidence type="ECO:0000256" key="12">
    <source>
        <dbReference type="ARBA" id="ARBA00023242"/>
    </source>
</evidence>
<keyword evidence="4" id="KW-0540">Nuclease</keyword>
<dbReference type="Gene3D" id="3.40.50.10130">
    <property type="match status" value="1"/>
</dbReference>
<dbReference type="InterPro" id="IPR006166">
    <property type="entry name" value="ERCC4_domain"/>
</dbReference>
<evidence type="ECO:0000256" key="1">
    <source>
        <dbReference type="ARBA" id="ARBA00001946"/>
    </source>
</evidence>
<dbReference type="CDD" id="cd20085">
    <property type="entry name" value="XPF_nuclease_Mms4"/>
    <property type="match status" value="1"/>
</dbReference>
<keyword evidence="6" id="KW-0255">Endonuclease</keyword>
<dbReference type="SMART" id="SM00891">
    <property type="entry name" value="ERCC4"/>
    <property type="match status" value="1"/>
</dbReference>
<keyword evidence="7" id="KW-0227">DNA damage</keyword>
<evidence type="ECO:0000256" key="7">
    <source>
        <dbReference type="ARBA" id="ARBA00022763"/>
    </source>
</evidence>
<evidence type="ECO:0000313" key="16">
    <source>
        <dbReference type="EMBL" id="PMD65381.1"/>
    </source>
</evidence>
<keyword evidence="9" id="KW-0460">Magnesium</keyword>
<dbReference type="GO" id="GO:0046872">
    <property type="term" value="F:metal ion binding"/>
    <property type="evidence" value="ECO:0007669"/>
    <property type="project" value="UniProtKB-KW"/>
</dbReference>
<dbReference type="OrthoDB" id="343092at2759"/>
<proteinExistence type="inferred from homology"/>
<feature type="region of interest" description="Disordered" evidence="14">
    <location>
        <begin position="526"/>
        <end position="547"/>
    </location>
</feature>
<feature type="compositionally biased region" description="Basic and acidic residues" evidence="14">
    <location>
        <begin position="332"/>
        <end position="376"/>
    </location>
</feature>
<dbReference type="GO" id="GO:0048476">
    <property type="term" value="C:Holliday junction resolvase complex"/>
    <property type="evidence" value="ECO:0007669"/>
    <property type="project" value="InterPro"/>
</dbReference>
<dbReference type="GO" id="GO:0008821">
    <property type="term" value="F:crossover junction DNA endonuclease activity"/>
    <property type="evidence" value="ECO:0007669"/>
    <property type="project" value="TreeGrafter"/>
</dbReference>
<dbReference type="STRING" id="1095630.A0A2J6TQS8"/>
<evidence type="ECO:0000256" key="2">
    <source>
        <dbReference type="ARBA" id="ARBA00004123"/>
    </source>
</evidence>
<keyword evidence="12" id="KW-0539">Nucleus</keyword>
<dbReference type="GO" id="GO:0031573">
    <property type="term" value="P:mitotic intra-S DNA damage checkpoint signaling"/>
    <property type="evidence" value="ECO:0007669"/>
    <property type="project" value="TreeGrafter"/>
</dbReference>
<dbReference type="Gene3D" id="1.10.150.670">
    <property type="entry name" value="Crossover junction endonuclease EME1, DNA-binding domain"/>
    <property type="match status" value="1"/>
</dbReference>
<evidence type="ECO:0000256" key="8">
    <source>
        <dbReference type="ARBA" id="ARBA00022801"/>
    </source>
</evidence>
<name>A0A2J6TQS8_9HELO</name>
<evidence type="ECO:0000256" key="13">
    <source>
        <dbReference type="ARBA" id="ARBA00023254"/>
    </source>
</evidence>
<dbReference type="GO" id="GO:0005634">
    <property type="term" value="C:nucleus"/>
    <property type="evidence" value="ECO:0007669"/>
    <property type="project" value="UniProtKB-SubCell"/>
</dbReference>
<dbReference type="GO" id="GO:0006302">
    <property type="term" value="P:double-strand break repair"/>
    <property type="evidence" value="ECO:0007669"/>
    <property type="project" value="TreeGrafter"/>
</dbReference>
<evidence type="ECO:0000256" key="9">
    <source>
        <dbReference type="ARBA" id="ARBA00022842"/>
    </source>
</evidence>
<evidence type="ECO:0000256" key="11">
    <source>
        <dbReference type="ARBA" id="ARBA00023204"/>
    </source>
</evidence>
<comment type="similarity">
    <text evidence="3">Belongs to the EME1/MMS4 family.</text>
</comment>
<dbReference type="Proteomes" id="UP000235371">
    <property type="component" value="Unassembled WGS sequence"/>
</dbReference>
<dbReference type="GO" id="GO:0003677">
    <property type="term" value="F:DNA binding"/>
    <property type="evidence" value="ECO:0007669"/>
    <property type="project" value="InterPro"/>
</dbReference>
<dbReference type="InParanoid" id="A0A2J6TQS8"/>
<dbReference type="GO" id="GO:0031297">
    <property type="term" value="P:replication fork processing"/>
    <property type="evidence" value="ECO:0007669"/>
    <property type="project" value="TreeGrafter"/>
</dbReference>
<accession>A0A2J6TQS8</accession>
<feature type="domain" description="ERCC4" evidence="15">
    <location>
        <begin position="393"/>
        <end position="656"/>
    </location>
</feature>
<dbReference type="InterPro" id="IPR042530">
    <property type="entry name" value="EME1/EME2_C"/>
</dbReference>
<organism evidence="16 17">
    <name type="scientific">Hyaloscypha bicolor E</name>
    <dbReference type="NCBI Taxonomy" id="1095630"/>
    <lineage>
        <taxon>Eukaryota</taxon>
        <taxon>Fungi</taxon>
        <taxon>Dikarya</taxon>
        <taxon>Ascomycota</taxon>
        <taxon>Pezizomycotina</taxon>
        <taxon>Leotiomycetes</taxon>
        <taxon>Helotiales</taxon>
        <taxon>Hyaloscyphaceae</taxon>
        <taxon>Hyaloscypha</taxon>
        <taxon>Hyaloscypha bicolor</taxon>
    </lineage>
</organism>
<protein>
    <recommendedName>
        <fullName evidence="15">ERCC4 domain-containing protein</fullName>
    </recommendedName>
</protein>
<evidence type="ECO:0000256" key="4">
    <source>
        <dbReference type="ARBA" id="ARBA00022722"/>
    </source>
</evidence>
<keyword evidence="11" id="KW-0234">DNA repair</keyword>
<evidence type="ECO:0000313" key="17">
    <source>
        <dbReference type="Proteomes" id="UP000235371"/>
    </source>
</evidence>
<evidence type="ECO:0000259" key="15">
    <source>
        <dbReference type="SMART" id="SM00891"/>
    </source>
</evidence>
<evidence type="ECO:0000256" key="14">
    <source>
        <dbReference type="SAM" id="MobiDB-lite"/>
    </source>
</evidence>
<evidence type="ECO:0000256" key="10">
    <source>
        <dbReference type="ARBA" id="ARBA00023172"/>
    </source>
</evidence>
<comment type="cofactor">
    <cofactor evidence="1">
        <name>Mg(2+)</name>
        <dbReference type="ChEBI" id="CHEBI:18420"/>
    </cofactor>
</comment>
<keyword evidence="13" id="KW-0469">Meiosis</keyword>
<keyword evidence="8" id="KW-0378">Hydrolase</keyword>
<keyword evidence="17" id="KW-1185">Reference proteome</keyword>
<sequence>MPVEIIDLVSSPILPRPARTKVNKTVPPCKALTYEASKPRNEDWFDLSSDGISLPPSKALGVKSSLSAKQILPSNGLSNPSRPMNLVGSNEFYFLSDDFDTTISPPNAPTGKRSATSSLPKPNLDGSSKQDRPRNPAKTTNNVEFLSDDFDTAHFDDPFASDEPLPKKRRLAPSPKATSKTTGPKKTELKMSTSSIESSSKIHTSKSATGPGLRRSKTMSTLLESDPIMFTSSPDPFEDAARRRKGKRNTTLYEDGEEDDPFDIGPSRNEMGRKKVPSGNGILESSHGNRGKEFAIENSSDFDLPDIGSLASKPSSKTAKSSQIVLAKYNAEKAKEETARDKAEKSKEKQASKDAEKEQKRLAKEQKVRGKEKAAEMAKVNTLRTDKKVSAPEMIVDIPSCLNEKLVGQARNFLTPLQIEHSDWESSLPVIKWRRKAIAEWNDDMGHWEPVPLRIKTEKHIMCILSAKEFVDLAMADEGQDLDAHVLRLKAKFDFCEIIYMIEGLVAWMRKNRNVKNRQFAAAVRSHLSQEEQAPTASQRTKKRKEQEYVDEDMIEDALLRLQVIHGTLIHHTATMIETAEWIVTFTQHISTIPYKTKQRSLDTAFCMESGQVKTGENAADTYTKMLQEIIRITAPIAYGIAAEYPTVQKLVKGLEENGPLALEDFRKCANKDGAFTDRRIGPSISKRVYKVFMGRHAASWDV</sequence>
<feature type="region of interest" description="Disordered" evidence="14">
    <location>
        <begin position="332"/>
        <end position="378"/>
    </location>
</feature>
<dbReference type="GO" id="GO:0000712">
    <property type="term" value="P:resolution of meiotic recombination intermediates"/>
    <property type="evidence" value="ECO:0007669"/>
    <property type="project" value="TreeGrafter"/>
</dbReference>
<keyword evidence="5" id="KW-0479">Metal-binding</keyword>
<reference evidence="16 17" key="1">
    <citation type="submission" date="2016-04" db="EMBL/GenBank/DDBJ databases">
        <title>A degradative enzymes factory behind the ericoid mycorrhizal symbiosis.</title>
        <authorList>
            <consortium name="DOE Joint Genome Institute"/>
            <person name="Martino E."/>
            <person name="Morin E."/>
            <person name="Grelet G."/>
            <person name="Kuo A."/>
            <person name="Kohler A."/>
            <person name="Daghino S."/>
            <person name="Barry K."/>
            <person name="Choi C."/>
            <person name="Cichocki N."/>
            <person name="Clum A."/>
            <person name="Copeland A."/>
            <person name="Hainaut M."/>
            <person name="Haridas S."/>
            <person name="Labutti K."/>
            <person name="Lindquist E."/>
            <person name="Lipzen A."/>
            <person name="Khouja H.-R."/>
            <person name="Murat C."/>
            <person name="Ohm R."/>
            <person name="Olson A."/>
            <person name="Spatafora J."/>
            <person name="Veneault-Fourrey C."/>
            <person name="Henrissat B."/>
            <person name="Grigoriev I."/>
            <person name="Martin F."/>
            <person name="Perotto S."/>
        </authorList>
    </citation>
    <scope>NUCLEOTIDE SEQUENCE [LARGE SCALE GENOMIC DNA]</scope>
    <source>
        <strain evidence="16 17">E</strain>
    </source>
</reference>
<evidence type="ECO:0000256" key="3">
    <source>
        <dbReference type="ARBA" id="ARBA00005313"/>
    </source>
</evidence>
<dbReference type="RefSeq" id="XP_024742285.1">
    <property type="nucleotide sequence ID" value="XM_024876613.1"/>
</dbReference>
<dbReference type="FunFam" id="1.10.150.670:FF:000004">
    <property type="entry name" value="Crossover junction endonuclease EME1"/>
    <property type="match status" value="1"/>
</dbReference>
<gene>
    <name evidence="16" type="ORF">K444DRAFT_553285</name>
</gene>
<dbReference type="InterPro" id="IPR047521">
    <property type="entry name" value="XPF_nuclease_EME1_ascomycetes"/>
</dbReference>
<dbReference type="GeneID" id="36584692"/>
<dbReference type="EMBL" id="KZ613746">
    <property type="protein sequence ID" value="PMD65381.1"/>
    <property type="molecule type" value="Genomic_DNA"/>
</dbReference>
<comment type="subcellular location">
    <subcellularLocation>
        <location evidence="2">Nucleus</location>
    </subcellularLocation>
</comment>
<keyword evidence="10" id="KW-0233">DNA recombination</keyword>
<dbReference type="InterPro" id="IPR033310">
    <property type="entry name" value="Mms4/EME1/EME2"/>
</dbReference>
<feature type="region of interest" description="Disordered" evidence="14">
    <location>
        <begin position="103"/>
        <end position="304"/>
    </location>
</feature>